<name>A0A1U9QLU2_STRNV</name>
<evidence type="ECO:0000313" key="2">
    <source>
        <dbReference type="Proteomes" id="UP000189677"/>
    </source>
</evidence>
<dbReference type="OrthoDB" id="3416028at2"/>
<gene>
    <name evidence="1" type="ORF">BBN63_02275</name>
</gene>
<dbReference type="EMBL" id="CP018047">
    <property type="protein sequence ID" value="AQU65254.1"/>
    <property type="molecule type" value="Genomic_DNA"/>
</dbReference>
<keyword evidence="2" id="KW-1185">Reference proteome</keyword>
<sequence length="356" mass="38036">MTEQRGSAPPHSATDETLAALAVRLRASDTGGWTRDATRALVVRLGWGWSDSPSVATGRSTGDARLRPVGKYEERHVSGEAYVELAVPVRHAAPDAASQAEAFRLAKDELTGALGQPSVMGVYGRLAPFLRTVGSWGSPYLRWRGESDTLELRAGQTGPELVLQPTDPAESWFVRQGNGEEHGITGFFGFRADASNGGLTFPGGWRAHSWETVTRALAAFLTTLPAETTALRIPMWMPIYGRIEGKGAPILFDIDCGDRLMIAAFADEVVDPASLGWGTAAEHPTTGRPWPDARHPRLRIDAGGPGEPSGQALAETIVATARAMGVETPEDLLIGTEAGDLGEYRVTYYGLGLSMA</sequence>
<evidence type="ECO:0000313" key="1">
    <source>
        <dbReference type="EMBL" id="AQU65254.1"/>
    </source>
</evidence>
<dbReference type="AlphaFoldDB" id="A0A1U9QLU2"/>
<reference evidence="1 2" key="1">
    <citation type="submission" date="2016-11" db="EMBL/GenBank/DDBJ databases">
        <title>Complete genome sequence of Streptomyces niveus SCSIO 3406.</title>
        <authorList>
            <person name="Zhu Q."/>
            <person name="Cheng W."/>
            <person name="Song Y."/>
            <person name="Li Q."/>
            <person name="Ju J."/>
        </authorList>
    </citation>
    <scope>NUCLEOTIDE SEQUENCE [LARGE SCALE GENOMIC DNA]</scope>
    <source>
        <strain evidence="1 2">SCSIO 3406</strain>
    </source>
</reference>
<dbReference type="KEGG" id="snw:BBN63_02275"/>
<dbReference type="RefSeq" id="WP_078073754.1">
    <property type="nucleotide sequence ID" value="NZ_CP018047.1"/>
</dbReference>
<protein>
    <submittedName>
        <fullName evidence="1">Uncharacterized protein</fullName>
    </submittedName>
</protein>
<proteinExistence type="predicted"/>
<organism evidence="1 2">
    <name type="scientific">Streptomyces niveus</name>
    <name type="common">Streptomyces spheroides</name>
    <dbReference type="NCBI Taxonomy" id="193462"/>
    <lineage>
        <taxon>Bacteria</taxon>
        <taxon>Bacillati</taxon>
        <taxon>Actinomycetota</taxon>
        <taxon>Actinomycetes</taxon>
        <taxon>Kitasatosporales</taxon>
        <taxon>Streptomycetaceae</taxon>
        <taxon>Streptomyces</taxon>
    </lineage>
</organism>
<dbReference type="Proteomes" id="UP000189677">
    <property type="component" value="Chromosome"/>
</dbReference>
<accession>A0A1U9QLU2</accession>